<feature type="transmembrane region" description="Helical" evidence="2">
    <location>
        <begin position="86"/>
        <end position="110"/>
    </location>
</feature>
<feature type="transmembrane region" description="Helical" evidence="2">
    <location>
        <begin position="51"/>
        <end position="80"/>
    </location>
</feature>
<dbReference type="InterPro" id="IPR009937">
    <property type="entry name" value="Phage_holin_3_6"/>
</dbReference>
<keyword evidence="2" id="KW-0812">Transmembrane</keyword>
<dbReference type="EMBL" id="FNSN01000003">
    <property type="protein sequence ID" value="SEC37182.1"/>
    <property type="molecule type" value="Genomic_DNA"/>
</dbReference>
<evidence type="ECO:0000256" key="1">
    <source>
        <dbReference type="SAM" id="MobiDB-lite"/>
    </source>
</evidence>
<dbReference type="STRING" id="156980.SAMN04489745_2698"/>
<evidence type="ECO:0000256" key="2">
    <source>
        <dbReference type="SAM" id="Phobius"/>
    </source>
</evidence>
<feature type="region of interest" description="Disordered" evidence="1">
    <location>
        <begin position="162"/>
        <end position="186"/>
    </location>
</feature>
<evidence type="ECO:0000313" key="3">
    <source>
        <dbReference type="EMBL" id="SEC37182.1"/>
    </source>
</evidence>
<accession>A0A1H4RZ75</accession>
<protein>
    <submittedName>
        <fullName evidence="3">Putative Holin-X, holin superfamily III</fullName>
    </submittedName>
</protein>
<dbReference type="AlphaFoldDB" id="A0A1H4RZ75"/>
<organism evidence="3 4">
    <name type="scientific">Arthrobacter woluwensis</name>
    <dbReference type="NCBI Taxonomy" id="156980"/>
    <lineage>
        <taxon>Bacteria</taxon>
        <taxon>Bacillati</taxon>
        <taxon>Actinomycetota</taxon>
        <taxon>Actinomycetes</taxon>
        <taxon>Micrococcales</taxon>
        <taxon>Micrococcaceae</taxon>
        <taxon>Arthrobacter</taxon>
    </lineage>
</organism>
<sequence length="281" mass="29450">MSGRHASTVRPQTSLKALPATARSAAQLLPRQIQDEITLAQLELKDKGVKVGIASAGFVAALVFVGLLVIALVVAAIMGLATVMPAWLSALIVSAAFLIIASIGGLFGFLKLKSAMPLLPAEAIRGFKHDLGIVKEGSAFDASILDPESPAAKAAAEAKAEAKAKAREEAEAKAKQKLAEEGPAPTQQQIMARLDERRAHLTGIRDDLGVQLDVKTQAQGLVSEVRERAESVRESAQQRFAGATGGDNGIAGELTQRWKPIAVAVAAGTAFVVLLRKLIKS</sequence>
<proteinExistence type="predicted"/>
<dbReference type="RefSeq" id="WP_066215171.1">
    <property type="nucleotide sequence ID" value="NZ_FNSN01000003.1"/>
</dbReference>
<keyword evidence="2" id="KW-1133">Transmembrane helix</keyword>
<name>A0A1H4RZ75_9MICC</name>
<evidence type="ECO:0000313" key="4">
    <source>
        <dbReference type="Proteomes" id="UP000182652"/>
    </source>
</evidence>
<dbReference type="Pfam" id="PF07332">
    <property type="entry name" value="Phage_holin_3_6"/>
    <property type="match status" value="1"/>
</dbReference>
<feature type="compositionally biased region" description="Basic and acidic residues" evidence="1">
    <location>
        <begin position="162"/>
        <end position="180"/>
    </location>
</feature>
<gene>
    <name evidence="3" type="ORF">SAMN04489745_2698</name>
</gene>
<keyword evidence="4" id="KW-1185">Reference proteome</keyword>
<dbReference type="Proteomes" id="UP000182652">
    <property type="component" value="Unassembled WGS sequence"/>
</dbReference>
<keyword evidence="2" id="KW-0472">Membrane</keyword>
<reference evidence="3 4" key="1">
    <citation type="submission" date="2016-10" db="EMBL/GenBank/DDBJ databases">
        <authorList>
            <person name="de Groot N.N."/>
        </authorList>
    </citation>
    <scope>NUCLEOTIDE SEQUENCE [LARGE SCALE GENOMIC DNA]</scope>
    <source>
        <strain evidence="3 4">DSM 10495</strain>
    </source>
</reference>